<feature type="region of interest" description="Disordered" evidence="1">
    <location>
        <begin position="311"/>
        <end position="441"/>
    </location>
</feature>
<dbReference type="GO" id="GO:0016020">
    <property type="term" value="C:membrane"/>
    <property type="evidence" value="ECO:0007669"/>
    <property type="project" value="TreeGrafter"/>
</dbReference>
<evidence type="ECO:0000256" key="1">
    <source>
        <dbReference type="SAM" id="MobiDB-lite"/>
    </source>
</evidence>
<dbReference type="PANTHER" id="PTHR31735">
    <property type="entry name" value="VACUOLAR MEMBRANE PROTEIN YPL162C"/>
    <property type="match status" value="1"/>
</dbReference>
<accession>A0A136JFC3</accession>
<feature type="compositionally biased region" description="Acidic residues" evidence="1">
    <location>
        <begin position="337"/>
        <end position="351"/>
    </location>
</feature>
<reference evidence="4" key="1">
    <citation type="submission" date="2016-02" db="EMBL/GenBank/DDBJ databases">
        <title>Draft genome sequence of Microdochium bolleyi, a fungal endophyte of beachgrass.</title>
        <authorList>
            <consortium name="DOE Joint Genome Institute"/>
            <person name="David A.S."/>
            <person name="May G."/>
            <person name="Haridas S."/>
            <person name="Lim J."/>
            <person name="Wang M."/>
            <person name="Labutti K."/>
            <person name="Lipzen A."/>
            <person name="Barry K."/>
            <person name="Grigoriev I.V."/>
        </authorList>
    </citation>
    <scope>NUCLEOTIDE SEQUENCE [LARGE SCALE GENOMIC DNA]</scope>
    <source>
        <strain evidence="4">J235TASD1</strain>
    </source>
</reference>
<feature type="compositionally biased region" description="Low complexity" evidence="1">
    <location>
        <begin position="355"/>
        <end position="386"/>
    </location>
</feature>
<proteinExistence type="predicted"/>
<dbReference type="Proteomes" id="UP000070501">
    <property type="component" value="Unassembled WGS sequence"/>
</dbReference>
<organism evidence="3 4">
    <name type="scientific">Microdochium bolleyi</name>
    <dbReference type="NCBI Taxonomy" id="196109"/>
    <lineage>
        <taxon>Eukaryota</taxon>
        <taxon>Fungi</taxon>
        <taxon>Dikarya</taxon>
        <taxon>Ascomycota</taxon>
        <taxon>Pezizomycotina</taxon>
        <taxon>Sordariomycetes</taxon>
        <taxon>Xylariomycetidae</taxon>
        <taxon>Xylariales</taxon>
        <taxon>Microdochiaceae</taxon>
        <taxon>Microdochium</taxon>
    </lineage>
</organism>
<feature type="transmembrane region" description="Helical" evidence="2">
    <location>
        <begin position="178"/>
        <end position="198"/>
    </location>
</feature>
<sequence>MMSALTAALEDASASITATSLTAATTAIAAAILSQSTAATPTDPASSSAMGADAGPISAAAAAASGGGSGDGECRLLGPFALIIQMALGGLALLALVYKRYRERPQRPVKIWFFDVSKQVVGSILVHIANVFMSMLTSGRFSVKVAPVTVQTAAAMLLRRAAEATGNDETYLPNPCSFYLLNLAIDTTLGIPILLALLKVTTGLIAHTPLGKPAESIQSGHYGSPPRVTWWLKQSFIYFCGLFGMKICVLLIFLILPWIARVGDWALGWTEGNERLQIVFVMMLFPLIMNALQYYIIDNFIMEKDREGGSGVHNSAGHRPLRGDEHDDDPFSTALVDSDDDGDDGNDDEDMASGSDRSSSNSVKMSRSRSSLLKSKLSAGTTTTTTQLRGSAAAKSSGSNTGKNKGQHVRDEYDPDLDGQTVVGSSQSRDARIQKGLLPHE</sequence>
<keyword evidence="2" id="KW-0472">Membrane</keyword>
<dbReference type="InParanoid" id="A0A136JFC3"/>
<dbReference type="Pfam" id="PF12400">
    <property type="entry name" value="STIMATE"/>
    <property type="match status" value="1"/>
</dbReference>
<feature type="transmembrane region" description="Helical" evidence="2">
    <location>
        <begin position="76"/>
        <end position="98"/>
    </location>
</feature>
<evidence type="ECO:0000256" key="2">
    <source>
        <dbReference type="SAM" id="Phobius"/>
    </source>
</evidence>
<feature type="transmembrane region" description="Helical" evidence="2">
    <location>
        <begin position="119"/>
        <end position="137"/>
    </location>
</feature>
<keyword evidence="2" id="KW-1133">Transmembrane helix</keyword>
<feature type="transmembrane region" description="Helical" evidence="2">
    <location>
        <begin position="236"/>
        <end position="256"/>
    </location>
</feature>
<dbReference type="PANTHER" id="PTHR31735:SF1">
    <property type="entry name" value="VACUOLAR MEMBRANE PROTEIN YPL162C"/>
    <property type="match status" value="1"/>
</dbReference>
<dbReference type="EMBL" id="KQ964246">
    <property type="protein sequence ID" value="KXJ95847.1"/>
    <property type="molecule type" value="Genomic_DNA"/>
</dbReference>
<dbReference type="STRING" id="196109.A0A136JFC3"/>
<keyword evidence="4" id="KW-1185">Reference proteome</keyword>
<evidence type="ECO:0000313" key="3">
    <source>
        <dbReference type="EMBL" id="KXJ95847.1"/>
    </source>
</evidence>
<gene>
    <name evidence="3" type="ORF">Micbo1qcDRAFT_29275</name>
</gene>
<evidence type="ECO:0000313" key="4">
    <source>
        <dbReference type="Proteomes" id="UP000070501"/>
    </source>
</evidence>
<feature type="compositionally biased region" description="Basic and acidic residues" evidence="1">
    <location>
        <begin position="429"/>
        <end position="441"/>
    </location>
</feature>
<keyword evidence="2" id="KW-0812">Transmembrane</keyword>
<dbReference type="FunCoup" id="A0A136JFC3">
    <property type="interactions" value="53"/>
</dbReference>
<feature type="transmembrane region" description="Helical" evidence="2">
    <location>
        <begin position="276"/>
        <end position="297"/>
    </location>
</feature>
<feature type="compositionally biased region" description="Polar residues" evidence="1">
    <location>
        <begin position="394"/>
        <end position="404"/>
    </location>
</feature>
<dbReference type="OrthoDB" id="431202at2759"/>
<protein>
    <submittedName>
        <fullName evidence="3">Vaculolar membrane protein-domain-containing protein</fullName>
    </submittedName>
</protein>
<dbReference type="AlphaFoldDB" id="A0A136JFC3"/>
<dbReference type="InterPro" id="IPR022127">
    <property type="entry name" value="STIMATE/YPL162C"/>
</dbReference>
<name>A0A136JFC3_9PEZI</name>